<dbReference type="InterPro" id="IPR052513">
    <property type="entry name" value="Thioester_dehydratase-like"/>
</dbReference>
<evidence type="ECO:0000259" key="1">
    <source>
        <dbReference type="Pfam" id="PF01796"/>
    </source>
</evidence>
<gene>
    <name evidence="2" type="ORF">GCM10023094_56370</name>
</gene>
<sequence length="143" mass="16119">MTLRPQRGSIPLATPNALSQIFWEGCRRGELLYQAFDDSSTPQFSPTHRSRVSGSREFTWKTSRGSGIVYSYTVVWRPQTPAFEVPYVVAIVELDEGYHMISNIIGCEPDDVHVGQRVQVEFHVVDDDVALPYFRPADEAVTA</sequence>
<comment type="caution">
    <text evidence="2">The sequence shown here is derived from an EMBL/GenBank/DDBJ whole genome shotgun (WGS) entry which is preliminary data.</text>
</comment>
<dbReference type="Pfam" id="PF01796">
    <property type="entry name" value="OB_ChsH2_C"/>
    <property type="match status" value="1"/>
</dbReference>
<organism evidence="2 3">
    <name type="scientific">Rhodococcus olei</name>
    <dbReference type="NCBI Taxonomy" id="2161675"/>
    <lineage>
        <taxon>Bacteria</taxon>
        <taxon>Bacillati</taxon>
        <taxon>Actinomycetota</taxon>
        <taxon>Actinomycetes</taxon>
        <taxon>Mycobacteriales</taxon>
        <taxon>Nocardiaceae</taxon>
        <taxon>Rhodococcus</taxon>
    </lineage>
</organism>
<dbReference type="InterPro" id="IPR012340">
    <property type="entry name" value="NA-bd_OB-fold"/>
</dbReference>
<protein>
    <submittedName>
        <fullName evidence="2">Zn-ribbon domain-containing OB-fold protein</fullName>
    </submittedName>
</protein>
<feature type="domain" description="ChsH2 C-terminal OB-fold" evidence="1">
    <location>
        <begin position="60"/>
        <end position="123"/>
    </location>
</feature>
<proteinExistence type="predicted"/>
<dbReference type="InterPro" id="IPR002878">
    <property type="entry name" value="ChsH2_C"/>
</dbReference>
<evidence type="ECO:0000313" key="3">
    <source>
        <dbReference type="Proteomes" id="UP001501183"/>
    </source>
</evidence>
<name>A0ABP8PTP8_9NOCA</name>
<dbReference type="SUPFAM" id="SSF50249">
    <property type="entry name" value="Nucleic acid-binding proteins"/>
    <property type="match status" value="1"/>
</dbReference>
<dbReference type="EMBL" id="BAABFB010000097">
    <property type="protein sequence ID" value="GAA4491718.1"/>
    <property type="molecule type" value="Genomic_DNA"/>
</dbReference>
<dbReference type="Proteomes" id="UP001501183">
    <property type="component" value="Unassembled WGS sequence"/>
</dbReference>
<keyword evidence="3" id="KW-1185">Reference proteome</keyword>
<dbReference type="RefSeq" id="WP_345353577.1">
    <property type="nucleotide sequence ID" value="NZ_BAABFB010000097.1"/>
</dbReference>
<dbReference type="PANTHER" id="PTHR34075">
    <property type="entry name" value="BLR3430 PROTEIN"/>
    <property type="match status" value="1"/>
</dbReference>
<evidence type="ECO:0000313" key="2">
    <source>
        <dbReference type="EMBL" id="GAA4491718.1"/>
    </source>
</evidence>
<dbReference type="PANTHER" id="PTHR34075:SF5">
    <property type="entry name" value="BLR3430 PROTEIN"/>
    <property type="match status" value="1"/>
</dbReference>
<reference evidence="3" key="1">
    <citation type="journal article" date="2019" name="Int. J. Syst. Evol. Microbiol.">
        <title>The Global Catalogue of Microorganisms (GCM) 10K type strain sequencing project: providing services to taxonomists for standard genome sequencing and annotation.</title>
        <authorList>
            <consortium name="The Broad Institute Genomics Platform"/>
            <consortium name="The Broad Institute Genome Sequencing Center for Infectious Disease"/>
            <person name="Wu L."/>
            <person name="Ma J."/>
        </authorList>
    </citation>
    <scope>NUCLEOTIDE SEQUENCE [LARGE SCALE GENOMIC DNA]</scope>
    <source>
        <strain evidence="3">JCM 32206</strain>
    </source>
</reference>
<accession>A0ABP8PTP8</accession>